<name>F9DJQ5_9BACT</name>
<accession>F9DJQ5</accession>
<dbReference type="EMBL" id="AFPY01000098">
    <property type="protein sequence ID" value="EGQ15592.1"/>
    <property type="molecule type" value="Genomic_DNA"/>
</dbReference>
<sequence>MNKKTFAGGITFALVVSLSIVTSGCSSNIDEPTFDETYVKYNIH</sequence>
<dbReference type="HOGENOM" id="CLU_3220267_0_0_10"/>
<dbReference type="RefSeq" id="WP_006045575.1">
    <property type="nucleotide sequence ID" value="NZ_GL982513.1"/>
</dbReference>
<protein>
    <submittedName>
        <fullName evidence="1">Uncharacterized protein</fullName>
    </submittedName>
</protein>
<comment type="caution">
    <text evidence="1">The sequence shown here is derived from an EMBL/GenBank/DDBJ whole genome shotgun (WGS) entry which is preliminary data.</text>
</comment>
<dbReference type="AlphaFoldDB" id="F9DJQ5"/>
<organism evidence="1 2">
    <name type="scientific">Prevotella pallens ATCC 700821</name>
    <dbReference type="NCBI Taxonomy" id="997353"/>
    <lineage>
        <taxon>Bacteria</taxon>
        <taxon>Pseudomonadati</taxon>
        <taxon>Bacteroidota</taxon>
        <taxon>Bacteroidia</taxon>
        <taxon>Bacteroidales</taxon>
        <taxon>Prevotellaceae</taxon>
        <taxon>Prevotella</taxon>
    </lineage>
</organism>
<evidence type="ECO:0000313" key="1">
    <source>
        <dbReference type="EMBL" id="EGQ15592.1"/>
    </source>
</evidence>
<proteinExistence type="predicted"/>
<dbReference type="PROSITE" id="PS51257">
    <property type="entry name" value="PROKAR_LIPOPROTEIN"/>
    <property type="match status" value="1"/>
</dbReference>
<evidence type="ECO:0000313" key="2">
    <source>
        <dbReference type="Proteomes" id="UP000004123"/>
    </source>
</evidence>
<dbReference type="Proteomes" id="UP000004123">
    <property type="component" value="Unassembled WGS sequence"/>
</dbReference>
<reference evidence="1 2" key="1">
    <citation type="submission" date="2011-04" db="EMBL/GenBank/DDBJ databases">
        <authorList>
            <person name="Muzny D."/>
            <person name="Qin X."/>
            <person name="Deng J."/>
            <person name="Jiang H."/>
            <person name="Liu Y."/>
            <person name="Qu J."/>
            <person name="Song X.-Z."/>
            <person name="Zhang L."/>
            <person name="Thornton R."/>
            <person name="Coyle M."/>
            <person name="Francisco L."/>
            <person name="Jackson L."/>
            <person name="Javaid M."/>
            <person name="Korchina V."/>
            <person name="Kovar C."/>
            <person name="Mata R."/>
            <person name="Mathew T."/>
            <person name="Ngo R."/>
            <person name="Nguyen L."/>
            <person name="Nguyen N."/>
            <person name="Okwuonu G."/>
            <person name="Ongeri F."/>
            <person name="Pham C."/>
            <person name="Simmons D."/>
            <person name="Wilczek-Boney K."/>
            <person name="Hale W."/>
            <person name="Jakkamsetti A."/>
            <person name="Pham P."/>
            <person name="Ruth R."/>
            <person name="San Lucas F."/>
            <person name="Warren J."/>
            <person name="Zhang J."/>
            <person name="Zhao Z."/>
            <person name="Zhou C."/>
            <person name="Zhu D."/>
            <person name="Lee S."/>
            <person name="Bess C."/>
            <person name="Blankenburg K."/>
            <person name="Forbes L."/>
            <person name="Fu Q."/>
            <person name="Gubbala S."/>
            <person name="Hirani K."/>
            <person name="Jayaseelan J.C."/>
            <person name="Lara F."/>
            <person name="Munidasa M."/>
            <person name="Palculict T."/>
            <person name="Patil S."/>
            <person name="Pu L.-L."/>
            <person name="Saada N."/>
            <person name="Tang L."/>
            <person name="Weissenberger G."/>
            <person name="Zhu Y."/>
            <person name="Hemphill L."/>
            <person name="Shang Y."/>
            <person name="Youmans B."/>
            <person name="Ayvaz T."/>
            <person name="Ross M."/>
            <person name="Santibanez J."/>
            <person name="Aqrawi P."/>
            <person name="Gross S."/>
            <person name="Joshi V."/>
            <person name="Fowler G."/>
            <person name="Nazareth L."/>
            <person name="Reid J."/>
            <person name="Worley K."/>
            <person name="Petrosino J."/>
            <person name="Highlander S."/>
            <person name="Gibbs R."/>
        </authorList>
    </citation>
    <scope>NUCLEOTIDE SEQUENCE [LARGE SCALE GENOMIC DNA]</scope>
    <source>
        <strain evidence="1 2">ATCC 700821</strain>
    </source>
</reference>
<gene>
    <name evidence="1" type="ORF">HMPREF9144_1896</name>
</gene>
<dbReference type="STRING" id="997353.HMPREF9144_1896"/>